<evidence type="ECO:0000313" key="2">
    <source>
        <dbReference type="EMBL" id="KIL49580.1"/>
    </source>
</evidence>
<proteinExistence type="predicted"/>
<keyword evidence="1" id="KW-0472">Membrane</keyword>
<dbReference type="EMBL" id="JXRP01000009">
    <property type="protein sequence ID" value="KIL49580.1"/>
    <property type="molecule type" value="Genomic_DNA"/>
</dbReference>
<dbReference type="Proteomes" id="UP000031938">
    <property type="component" value="Unassembled WGS sequence"/>
</dbReference>
<dbReference type="STRING" id="889306.KP78_10480"/>
<dbReference type="AlphaFoldDB" id="A0A0C2RHE5"/>
<keyword evidence="1" id="KW-0812">Transmembrane</keyword>
<dbReference type="SUPFAM" id="SSF103473">
    <property type="entry name" value="MFS general substrate transporter"/>
    <property type="match status" value="1"/>
</dbReference>
<organism evidence="2 3">
    <name type="scientific">Jeotgalibacillus soli</name>
    <dbReference type="NCBI Taxonomy" id="889306"/>
    <lineage>
        <taxon>Bacteria</taxon>
        <taxon>Bacillati</taxon>
        <taxon>Bacillota</taxon>
        <taxon>Bacilli</taxon>
        <taxon>Bacillales</taxon>
        <taxon>Caryophanaceae</taxon>
        <taxon>Jeotgalibacillus</taxon>
    </lineage>
</organism>
<dbReference type="RefSeq" id="WP_052474594.1">
    <property type="nucleotide sequence ID" value="NZ_JXRP01000009.1"/>
</dbReference>
<evidence type="ECO:0000313" key="3">
    <source>
        <dbReference type="Proteomes" id="UP000031938"/>
    </source>
</evidence>
<evidence type="ECO:0008006" key="4">
    <source>
        <dbReference type="Google" id="ProtNLM"/>
    </source>
</evidence>
<protein>
    <recommendedName>
        <fullName evidence="4">Major facilitator superfamily (MFS) profile domain-containing protein</fullName>
    </recommendedName>
</protein>
<dbReference type="OrthoDB" id="2156306at2"/>
<dbReference type="Gene3D" id="1.20.1250.20">
    <property type="entry name" value="MFS general substrate transporter like domains"/>
    <property type="match status" value="1"/>
</dbReference>
<feature type="transmembrane region" description="Helical" evidence="1">
    <location>
        <begin position="7"/>
        <end position="26"/>
    </location>
</feature>
<name>A0A0C2RHE5_9BACL</name>
<sequence>MGRVTSFYGLVQSAGQILFVLLAGFLGDIFPLRMTIISLALLNLFSIMVLIWVMMHKRHQALFLEAERAQKKSA</sequence>
<accession>A0A0C2RHE5</accession>
<keyword evidence="1" id="KW-1133">Transmembrane helix</keyword>
<dbReference type="InterPro" id="IPR036259">
    <property type="entry name" value="MFS_trans_sf"/>
</dbReference>
<reference evidence="2 3" key="1">
    <citation type="submission" date="2015-01" db="EMBL/GenBank/DDBJ databases">
        <title>Genome sequencing of Jeotgalibacillus soli.</title>
        <authorList>
            <person name="Goh K.M."/>
            <person name="Chan K.-G."/>
            <person name="Yaakop A.S."/>
            <person name="Ee R."/>
            <person name="Gan H.M."/>
            <person name="Chan C.S."/>
        </authorList>
    </citation>
    <scope>NUCLEOTIDE SEQUENCE [LARGE SCALE GENOMIC DNA]</scope>
    <source>
        <strain evidence="2 3">P9</strain>
    </source>
</reference>
<gene>
    <name evidence="2" type="ORF">KP78_10480</name>
</gene>
<feature type="transmembrane region" description="Helical" evidence="1">
    <location>
        <begin position="32"/>
        <end position="53"/>
    </location>
</feature>
<evidence type="ECO:0000256" key="1">
    <source>
        <dbReference type="SAM" id="Phobius"/>
    </source>
</evidence>
<keyword evidence="3" id="KW-1185">Reference proteome</keyword>
<comment type="caution">
    <text evidence="2">The sequence shown here is derived from an EMBL/GenBank/DDBJ whole genome shotgun (WGS) entry which is preliminary data.</text>
</comment>
<dbReference type="PATRIC" id="fig|889306.3.peg.1053"/>